<dbReference type="AlphaFoldDB" id="A0A9J5W827"/>
<feature type="compositionally biased region" description="Basic and acidic residues" evidence="1">
    <location>
        <begin position="19"/>
        <end position="30"/>
    </location>
</feature>
<evidence type="ECO:0000313" key="2">
    <source>
        <dbReference type="EMBL" id="KAG5571698.1"/>
    </source>
</evidence>
<comment type="caution">
    <text evidence="2">The sequence shown here is derived from an EMBL/GenBank/DDBJ whole genome shotgun (WGS) entry which is preliminary data.</text>
</comment>
<organism evidence="2 3">
    <name type="scientific">Solanum commersonii</name>
    <name type="common">Commerson's wild potato</name>
    <name type="synonym">Commerson's nightshade</name>
    <dbReference type="NCBI Taxonomy" id="4109"/>
    <lineage>
        <taxon>Eukaryota</taxon>
        <taxon>Viridiplantae</taxon>
        <taxon>Streptophyta</taxon>
        <taxon>Embryophyta</taxon>
        <taxon>Tracheophyta</taxon>
        <taxon>Spermatophyta</taxon>
        <taxon>Magnoliopsida</taxon>
        <taxon>eudicotyledons</taxon>
        <taxon>Gunneridae</taxon>
        <taxon>Pentapetalae</taxon>
        <taxon>asterids</taxon>
        <taxon>lamiids</taxon>
        <taxon>Solanales</taxon>
        <taxon>Solanaceae</taxon>
        <taxon>Solanoideae</taxon>
        <taxon>Solaneae</taxon>
        <taxon>Solanum</taxon>
    </lineage>
</organism>
<name>A0A9J5W827_SOLCO</name>
<protein>
    <submittedName>
        <fullName evidence="2">Uncharacterized protein</fullName>
    </submittedName>
</protein>
<gene>
    <name evidence="2" type="ORF">H5410_061464</name>
</gene>
<accession>A0A9J5W827</accession>
<dbReference type="EMBL" id="JACXVP010000012">
    <property type="protein sequence ID" value="KAG5571698.1"/>
    <property type="molecule type" value="Genomic_DNA"/>
</dbReference>
<reference evidence="2 3" key="1">
    <citation type="submission" date="2020-09" db="EMBL/GenBank/DDBJ databases">
        <title>De no assembly of potato wild relative species, Solanum commersonii.</title>
        <authorList>
            <person name="Cho K."/>
        </authorList>
    </citation>
    <scope>NUCLEOTIDE SEQUENCE [LARGE SCALE GENOMIC DNA]</scope>
    <source>
        <strain evidence="2">LZ3.2</strain>
        <tissue evidence="2">Leaf</tissue>
    </source>
</reference>
<dbReference type="Proteomes" id="UP000824120">
    <property type="component" value="Chromosome 12"/>
</dbReference>
<proteinExistence type="predicted"/>
<evidence type="ECO:0000256" key="1">
    <source>
        <dbReference type="SAM" id="MobiDB-lite"/>
    </source>
</evidence>
<feature type="region of interest" description="Disordered" evidence="1">
    <location>
        <begin position="17"/>
        <end position="54"/>
    </location>
</feature>
<sequence length="224" mass="23593">MSLLIIPRQDFSSWEEEDVPRVYEGEKGEGIPEGSEVGVDKDASAGNESTSTSGEVSVGTTLLLSSLSHVNSTSICRISVEKDGVTSISLAGSRGTRARRYNLVIRTCKGRDVCVCLALIAISCETSSPRLIHLLALDRTKASRLLMMLNGPVLGWHDSVANETKPVPRGDVHIPLLNWSSCTQPPRGGGGAMESVGATEGGARFGTDSIIGVVAADVTLISVD</sequence>
<keyword evidence="3" id="KW-1185">Reference proteome</keyword>
<evidence type="ECO:0000313" key="3">
    <source>
        <dbReference type="Proteomes" id="UP000824120"/>
    </source>
</evidence>